<evidence type="ECO:0000313" key="2">
    <source>
        <dbReference type="EMBL" id="SHF36840.1"/>
    </source>
</evidence>
<dbReference type="Proteomes" id="UP000183987">
    <property type="component" value="Unassembled WGS sequence"/>
</dbReference>
<keyword evidence="1" id="KW-0472">Membrane</keyword>
<dbReference type="OrthoDB" id="7875737at2"/>
<dbReference type="STRING" id="366533.SAMN05444339_105211"/>
<gene>
    <name evidence="2" type="ORF">SAMN05444339_105211</name>
</gene>
<reference evidence="3" key="1">
    <citation type="submission" date="2016-11" db="EMBL/GenBank/DDBJ databases">
        <authorList>
            <person name="Varghese N."/>
            <person name="Submissions S."/>
        </authorList>
    </citation>
    <scope>NUCLEOTIDE SEQUENCE [LARGE SCALE GENOMIC DNA]</scope>
    <source>
        <strain evidence="3">DSM 29326</strain>
    </source>
</reference>
<sequence length="71" mass="7384">MTYLIWVGAVISVLGLCGVIYSVIAVARAKRSGMDDAALRMRIGQVMPVNLGAFMAAMLGLAMVLVGSLLG</sequence>
<evidence type="ECO:0000256" key="1">
    <source>
        <dbReference type="SAM" id="Phobius"/>
    </source>
</evidence>
<name>A0A1M5B334_LOKAT</name>
<dbReference type="RefSeq" id="WP_072857544.1">
    <property type="nucleotide sequence ID" value="NZ_FQUE01000005.1"/>
</dbReference>
<proteinExistence type="predicted"/>
<protein>
    <submittedName>
        <fullName evidence="2">Uncharacterized protein</fullName>
    </submittedName>
</protein>
<keyword evidence="3" id="KW-1185">Reference proteome</keyword>
<feature type="transmembrane region" description="Helical" evidence="1">
    <location>
        <begin position="6"/>
        <end position="27"/>
    </location>
</feature>
<organism evidence="2 3">
    <name type="scientific">Loktanella atrilutea</name>
    <dbReference type="NCBI Taxonomy" id="366533"/>
    <lineage>
        <taxon>Bacteria</taxon>
        <taxon>Pseudomonadati</taxon>
        <taxon>Pseudomonadota</taxon>
        <taxon>Alphaproteobacteria</taxon>
        <taxon>Rhodobacterales</taxon>
        <taxon>Roseobacteraceae</taxon>
        <taxon>Loktanella</taxon>
    </lineage>
</organism>
<feature type="transmembrane region" description="Helical" evidence="1">
    <location>
        <begin position="48"/>
        <end position="70"/>
    </location>
</feature>
<evidence type="ECO:0000313" key="3">
    <source>
        <dbReference type="Proteomes" id="UP000183987"/>
    </source>
</evidence>
<accession>A0A1M5B334</accession>
<dbReference type="AlphaFoldDB" id="A0A1M5B334"/>
<keyword evidence="1" id="KW-0812">Transmembrane</keyword>
<dbReference type="EMBL" id="FQUE01000005">
    <property type="protein sequence ID" value="SHF36840.1"/>
    <property type="molecule type" value="Genomic_DNA"/>
</dbReference>
<keyword evidence="1" id="KW-1133">Transmembrane helix</keyword>